<dbReference type="EMBL" id="CP073041">
    <property type="protein sequence ID" value="UXE64439.1"/>
    <property type="molecule type" value="Genomic_DNA"/>
</dbReference>
<proteinExistence type="predicted"/>
<dbReference type="PANTHER" id="PTHR34556">
    <property type="match status" value="1"/>
</dbReference>
<dbReference type="KEGG" id="wna:KA717_19370"/>
<feature type="domain" description="RNA-binding protein Tab2-like N-terminal" evidence="1">
    <location>
        <begin position="4"/>
        <end position="114"/>
    </location>
</feature>
<evidence type="ECO:0000259" key="2">
    <source>
        <dbReference type="Pfam" id="PF20429"/>
    </source>
</evidence>
<dbReference type="Pfam" id="PF06485">
    <property type="entry name" value="Tab2-like_N"/>
    <property type="match status" value="1"/>
</dbReference>
<evidence type="ECO:0000313" key="3">
    <source>
        <dbReference type="EMBL" id="UXE64439.1"/>
    </source>
</evidence>
<feature type="domain" description="RNA-binding protein Tab2/Atab2 C-terminal" evidence="2">
    <location>
        <begin position="133"/>
        <end position="287"/>
    </location>
</feature>
<accession>A0A977L2M6</accession>
<dbReference type="GO" id="GO:0003723">
    <property type="term" value="F:RNA binding"/>
    <property type="evidence" value="ECO:0007669"/>
    <property type="project" value="InterPro"/>
</dbReference>
<sequence>MGTIWELDFYSRPILDEEQKKQWEVLICESPQSPRQLPESLFRYSQFCPSSTVNSVWLKEAIKAAIAESGEMPQKIRFFRRQMNNMISKACEELGIPPAPSRRTYSLNQWLNQRLVEFYPQQPGYDPQLVKNTSVQYPALNAIPLPDAIRGDRGDQWALVSLEVAAFEDLPEWEISFGESFPLTAFGVTPETSIPGLILFSPRSLPFAGWLSGLELGYLSFSKTPQPMIRLETGTSDSWILANMTNANTVAEAQGFEQRKAQAHNLHFLAIQDRPESESFAGFWLLQEADELK</sequence>
<name>A0A977L2M6_9CYAN</name>
<dbReference type="AlphaFoldDB" id="A0A977L2M6"/>
<dbReference type="Pfam" id="PF20429">
    <property type="entry name" value="Tab2-like_C"/>
    <property type="match status" value="1"/>
</dbReference>
<gene>
    <name evidence="3" type="ORF">KA717_19370</name>
</gene>
<evidence type="ECO:0000259" key="1">
    <source>
        <dbReference type="Pfam" id="PF06485"/>
    </source>
</evidence>
<protein>
    <submittedName>
        <fullName evidence="3">Tab2/Atab2 family RNA-binding protein</fullName>
    </submittedName>
</protein>
<organism evidence="3">
    <name type="scientific">Woronichinia naegeliana WA131</name>
    <dbReference type="NCBI Taxonomy" id="2824559"/>
    <lineage>
        <taxon>Bacteria</taxon>
        <taxon>Bacillati</taxon>
        <taxon>Cyanobacteriota</taxon>
        <taxon>Cyanophyceae</taxon>
        <taxon>Synechococcales</taxon>
        <taxon>Coelosphaeriaceae</taxon>
        <taxon>Woronichinia</taxon>
    </lineage>
</organism>
<dbReference type="InterPro" id="IPR046760">
    <property type="entry name" value="Tab2-like_N"/>
</dbReference>
<dbReference type="InterPro" id="IPR009472">
    <property type="entry name" value="Tab2-like"/>
</dbReference>
<dbReference type="PANTHER" id="PTHR34556:SF2">
    <property type="entry name" value="PROTEIN TAB2 HOMOLOG, CHLOROPLASTIC"/>
    <property type="match status" value="1"/>
</dbReference>
<dbReference type="InterPro" id="IPR046761">
    <property type="entry name" value="Tab2-like_C"/>
</dbReference>
<dbReference type="Proteomes" id="UP001065613">
    <property type="component" value="Chromosome"/>
</dbReference>
<reference evidence="3" key="1">
    <citation type="submission" date="2021-04" db="EMBL/GenBank/DDBJ databases">
        <title>Genome sequence of Woronichinia naegeliana from Washington state freshwater lake bloom.</title>
        <authorList>
            <person name="Dreher T.W."/>
        </authorList>
    </citation>
    <scope>NUCLEOTIDE SEQUENCE</scope>
    <source>
        <strain evidence="3">WA131</strain>
    </source>
</reference>